<feature type="site" description="Interaction with DNA" evidence="8">
    <location>
        <position position="151"/>
    </location>
</feature>
<dbReference type="Pfam" id="PF01131">
    <property type="entry name" value="Topoisom_bac"/>
    <property type="match status" value="1"/>
</dbReference>
<dbReference type="InterPro" id="IPR023406">
    <property type="entry name" value="Topo_IA_AS"/>
</dbReference>
<dbReference type="SUPFAM" id="SSF56712">
    <property type="entry name" value="Prokaryotic type I DNA topoisomerase"/>
    <property type="match status" value="1"/>
</dbReference>
<protein>
    <recommendedName>
        <fullName evidence="8">DNA topoisomerase 1</fullName>
        <ecNumber evidence="8">5.6.2.1</ecNumber>
    </recommendedName>
    <alternativeName>
        <fullName evidence="8">DNA topoisomerase I</fullName>
    </alternativeName>
</protein>
<comment type="function">
    <text evidence="8">Releases the supercoiling and torsional tension of DNA, which is introduced during the DNA replication and transcription, by transiently cleaving and rejoining one strand of the DNA duplex. Introduces a single-strand break via transesterification at a target site in duplex DNA. The scissile phosphodiester is attacked by the catalytic tyrosine of the enzyme, resulting in the formation of a DNA-(5'-phosphotyrosyl)-enzyme intermediate and the expulsion of a 3'-OH DNA strand. The free DNA strand then undergoes passage around the unbroken strand, thus removing DNA supercoils. Finally, in the religation step, the DNA 3'-OH attacks the covalent intermediate to expel the active-site tyrosine and restore the DNA phosphodiester backbone.</text>
</comment>
<gene>
    <name evidence="8 12" type="primary">topA</name>
    <name evidence="12" type="ORF">F4Y08_05420</name>
</gene>
<evidence type="ECO:0000256" key="8">
    <source>
        <dbReference type="HAMAP-Rule" id="MF_00952"/>
    </source>
</evidence>
<feature type="domain" description="Topo IA-type catalytic" evidence="11">
    <location>
        <begin position="141"/>
        <end position="597"/>
    </location>
</feature>
<dbReference type="SMART" id="SM00493">
    <property type="entry name" value="TOPRIM"/>
    <property type="match status" value="1"/>
</dbReference>
<feature type="domain" description="Toprim" evidence="10">
    <location>
        <begin position="2"/>
        <end position="126"/>
    </location>
</feature>
<feature type="site" description="Interaction with DNA" evidence="8">
    <location>
        <position position="160"/>
    </location>
</feature>
<dbReference type="HAMAP" id="MF_00952">
    <property type="entry name" value="Topoisom_1_prok"/>
    <property type="match status" value="1"/>
</dbReference>
<dbReference type="Gene3D" id="1.10.290.10">
    <property type="entry name" value="Topoisomerase I, domain 4"/>
    <property type="match status" value="1"/>
</dbReference>
<dbReference type="EMBL" id="VXPY01000035">
    <property type="protein sequence ID" value="MYD89766.1"/>
    <property type="molecule type" value="Genomic_DNA"/>
</dbReference>
<dbReference type="InterPro" id="IPR013826">
    <property type="entry name" value="Topo_IA_cen_sub3"/>
</dbReference>
<feature type="active site" description="O-(5'-phospho-DNA)-tyrosine intermediate" evidence="8">
    <location>
        <position position="325"/>
    </location>
</feature>
<keyword evidence="5 8" id="KW-0799">Topoisomerase</keyword>
<dbReference type="InterPro" id="IPR005733">
    <property type="entry name" value="TopoI_bac-type"/>
</dbReference>
<comment type="subunit">
    <text evidence="8">Monomer.</text>
</comment>
<dbReference type="PANTHER" id="PTHR42785">
    <property type="entry name" value="DNA TOPOISOMERASE, TYPE IA, CORE"/>
    <property type="match status" value="1"/>
</dbReference>
<dbReference type="Pfam" id="PF01751">
    <property type="entry name" value="Toprim"/>
    <property type="match status" value="1"/>
</dbReference>
<dbReference type="Gene3D" id="3.40.50.140">
    <property type="match status" value="1"/>
</dbReference>
<reference evidence="12" key="1">
    <citation type="submission" date="2019-09" db="EMBL/GenBank/DDBJ databases">
        <title>Characterisation of the sponge microbiome using genome-centric metagenomics.</title>
        <authorList>
            <person name="Engelberts J.P."/>
            <person name="Robbins S.J."/>
            <person name="De Goeij J.M."/>
            <person name="Aranda M."/>
            <person name="Bell S.C."/>
            <person name="Webster N.S."/>
        </authorList>
    </citation>
    <scope>NUCLEOTIDE SEQUENCE</scope>
    <source>
        <strain evidence="12">SB0662_bin_9</strain>
    </source>
</reference>
<dbReference type="InterPro" id="IPR013824">
    <property type="entry name" value="Topo_IA_cen_sub1"/>
</dbReference>
<evidence type="ECO:0000256" key="7">
    <source>
        <dbReference type="ARBA" id="ARBA00023235"/>
    </source>
</evidence>
<dbReference type="InterPro" id="IPR003601">
    <property type="entry name" value="Topo_IA_2"/>
</dbReference>
<evidence type="ECO:0000256" key="1">
    <source>
        <dbReference type="ARBA" id="ARBA00000213"/>
    </source>
</evidence>
<keyword evidence="4" id="KW-0460">Magnesium</keyword>
<feature type="site" description="Interaction with DNA" evidence="8">
    <location>
        <position position="32"/>
    </location>
</feature>
<dbReference type="InterPro" id="IPR000380">
    <property type="entry name" value="Topo_IA"/>
</dbReference>
<accession>A0A6B1DS96</accession>
<comment type="similarity">
    <text evidence="2 8">Belongs to the type IA topoisomerase family.</text>
</comment>
<dbReference type="Gene3D" id="1.10.460.10">
    <property type="entry name" value="Topoisomerase I, domain 2"/>
    <property type="match status" value="1"/>
</dbReference>
<dbReference type="PANTHER" id="PTHR42785:SF1">
    <property type="entry name" value="DNA TOPOISOMERASE"/>
    <property type="match status" value="1"/>
</dbReference>
<evidence type="ECO:0000313" key="12">
    <source>
        <dbReference type="EMBL" id="MYD89766.1"/>
    </source>
</evidence>
<dbReference type="InterPro" id="IPR006171">
    <property type="entry name" value="TOPRIM_dom"/>
</dbReference>
<dbReference type="PRINTS" id="PR00417">
    <property type="entry name" value="PRTPISMRASEI"/>
</dbReference>
<dbReference type="InterPro" id="IPR013825">
    <property type="entry name" value="Topo_IA_cen_sub2"/>
</dbReference>
<dbReference type="PROSITE" id="PS00396">
    <property type="entry name" value="TOPO_IA_1"/>
    <property type="match status" value="1"/>
</dbReference>
<dbReference type="CDD" id="cd00186">
    <property type="entry name" value="TOP1Ac"/>
    <property type="match status" value="1"/>
</dbReference>
<dbReference type="SMART" id="SM00436">
    <property type="entry name" value="TOP1Bc"/>
    <property type="match status" value="1"/>
</dbReference>
<evidence type="ECO:0000259" key="10">
    <source>
        <dbReference type="PROSITE" id="PS50880"/>
    </source>
</evidence>
<feature type="compositionally biased region" description="Basic residues" evidence="9">
    <location>
        <begin position="869"/>
        <end position="880"/>
    </location>
</feature>
<dbReference type="NCBIfam" id="TIGR01051">
    <property type="entry name" value="topA_bact"/>
    <property type="match status" value="1"/>
</dbReference>
<feature type="site" description="Interaction with DNA" evidence="8">
    <location>
        <position position="327"/>
    </location>
</feature>
<dbReference type="CDD" id="cd03363">
    <property type="entry name" value="TOPRIM_TopoIA_TopoI"/>
    <property type="match status" value="1"/>
</dbReference>
<evidence type="ECO:0000259" key="11">
    <source>
        <dbReference type="PROSITE" id="PS52039"/>
    </source>
</evidence>
<dbReference type="InterPro" id="IPR003602">
    <property type="entry name" value="Topo_IA_DNA-bd_dom"/>
</dbReference>
<keyword evidence="6 8" id="KW-0238">DNA-binding</keyword>
<evidence type="ECO:0000256" key="9">
    <source>
        <dbReference type="SAM" id="MobiDB-lite"/>
    </source>
</evidence>
<comment type="caution">
    <text evidence="8">Lacks conserved residue(s) required for the propagation of feature annotation.</text>
</comment>
<dbReference type="AlphaFoldDB" id="A0A6B1DS96"/>
<feature type="region of interest" description="Interaction with DNA" evidence="8">
    <location>
        <begin position="175"/>
        <end position="180"/>
    </location>
</feature>
<dbReference type="InterPro" id="IPR028612">
    <property type="entry name" value="Topoisom_1_IA"/>
</dbReference>
<feature type="region of interest" description="Disordered" evidence="9">
    <location>
        <begin position="864"/>
        <end position="900"/>
    </location>
</feature>
<evidence type="ECO:0000256" key="5">
    <source>
        <dbReference type="ARBA" id="ARBA00023029"/>
    </source>
</evidence>
<feature type="site" description="Interaction with DNA" evidence="8">
    <location>
        <position position="529"/>
    </location>
</feature>
<dbReference type="GO" id="GO:0003677">
    <property type="term" value="F:DNA binding"/>
    <property type="evidence" value="ECO:0007669"/>
    <property type="project" value="UniProtKB-KW"/>
</dbReference>
<dbReference type="PROSITE" id="PS52039">
    <property type="entry name" value="TOPO_IA_2"/>
    <property type="match status" value="1"/>
</dbReference>
<proteinExistence type="inferred from homology"/>
<keyword evidence="7 8" id="KW-0413">Isomerase</keyword>
<dbReference type="InterPro" id="IPR023405">
    <property type="entry name" value="Topo_IA_core_domain"/>
</dbReference>
<keyword evidence="3" id="KW-0479">Metal-binding</keyword>
<comment type="catalytic activity">
    <reaction evidence="1 8">
        <text>ATP-independent breakage of single-stranded DNA, followed by passage and rejoining.</text>
        <dbReference type="EC" id="5.6.2.1"/>
    </reaction>
</comment>
<feature type="compositionally biased region" description="Low complexity" evidence="9">
    <location>
        <begin position="881"/>
        <end position="894"/>
    </location>
</feature>
<dbReference type="Gene3D" id="2.70.20.10">
    <property type="entry name" value="Topoisomerase I, domain 3"/>
    <property type="match status" value="1"/>
</dbReference>
<dbReference type="GO" id="GO:0006265">
    <property type="term" value="P:DNA topological change"/>
    <property type="evidence" value="ECO:0007669"/>
    <property type="project" value="UniProtKB-UniRule"/>
</dbReference>
<evidence type="ECO:0000256" key="4">
    <source>
        <dbReference type="ARBA" id="ARBA00022842"/>
    </source>
</evidence>
<dbReference type="SMART" id="SM00437">
    <property type="entry name" value="TOP1Ac"/>
    <property type="match status" value="1"/>
</dbReference>
<dbReference type="PROSITE" id="PS50880">
    <property type="entry name" value="TOPRIM"/>
    <property type="match status" value="1"/>
</dbReference>
<evidence type="ECO:0000256" key="2">
    <source>
        <dbReference type="ARBA" id="ARBA00009446"/>
    </source>
</evidence>
<organism evidence="12">
    <name type="scientific">Caldilineaceae bacterium SB0662_bin_9</name>
    <dbReference type="NCBI Taxonomy" id="2605258"/>
    <lineage>
        <taxon>Bacteria</taxon>
        <taxon>Bacillati</taxon>
        <taxon>Chloroflexota</taxon>
        <taxon>Caldilineae</taxon>
        <taxon>Caldilineales</taxon>
        <taxon>Caldilineaceae</taxon>
    </lineage>
</organism>
<dbReference type="Pfam" id="PF13368">
    <property type="entry name" value="Toprim_C_rpt"/>
    <property type="match status" value="3"/>
</dbReference>
<dbReference type="EC" id="5.6.2.1" evidence="8"/>
<dbReference type="InterPro" id="IPR034149">
    <property type="entry name" value="TOPRIM_TopoI"/>
</dbReference>
<dbReference type="GO" id="GO:0003917">
    <property type="term" value="F:DNA topoisomerase type I (single strand cut, ATP-independent) activity"/>
    <property type="evidence" value="ECO:0007669"/>
    <property type="project" value="UniProtKB-UniRule"/>
</dbReference>
<evidence type="ECO:0000256" key="3">
    <source>
        <dbReference type="ARBA" id="ARBA00022723"/>
    </source>
</evidence>
<name>A0A6B1DS96_9CHLR</name>
<dbReference type="GO" id="GO:0046872">
    <property type="term" value="F:metal ion binding"/>
    <property type="evidence" value="ECO:0007669"/>
    <property type="project" value="UniProtKB-KW"/>
</dbReference>
<feature type="site" description="Interaction with DNA" evidence="8">
    <location>
        <position position="167"/>
    </location>
</feature>
<sequence length="900" mass="99171">MTKLIIVESPTKARTIQRFLPSGYTVLDSRGHIRGMPRSASEIPARYKKEPWSNLAINVNQDFEPIYIVFPESRDTVRELKQALRTADELLIATDEDREGESIGWHLCDELKPAVPVRRVVFHEITRTAVQEALAHPRELDANLVDAQKARQILDRLIGYTVSPLLWKKIAGRLSAGRVQSVAVRILVDRERERAKFMQGSYWTLVATLARASGSGADDEFRVQLRKLNGLRLAASGDFDDNTGQIKEGLNRLVLGEDQARQAVRQLAEMDWRVQRVAAQVGSRKPGPPFTTSTLQIEANRRLGMSAEHTMRTTQSLYENGHITYMRTDSVSLAPEAVRAARMRVAAQFGADQLTAKPRVFRARQQNAQEAHEAIRPAGERMVPAAEKGLSGRERDLYDLIWRRTVATQMIDAQIRNVTLDVEVAPRQASDRPESATDAMAVQSAGFRATGVTVLIPGFLLANPDIAAAKSLPELAEGDLLAVRHLEPQGRETRPPARYTDASLIKTLTDNGIGRPSTYATIIETVQSRGYCIKRGQQMVPTFMAFAVVKLLEDSLSDLVNFKFTADMETNLDNIAAGDAAWLTYMEDYYLGDQGLEVQIAEYEANIDPGIYRTVELPRCRYPVVIGRYGPFIEKPAGGDDVSSDSSVGRSEQRVIVSVPEDLAPADVTTELADELFRRKEAGPAVLGRDATDSADIQLLHGRFGPYLQLGLPDGADGRLKRVSLPDGLAPEQVTLEQARELLALPSVLGSHSENGMEVTKHMGRYGPYVSWNGKSASLKGSDTIFNISLARAEELLAAARPGRATQARVLADLGPVPGSDDDEPVQILDGRYGPYIKYQKVNASLPKDTPVESVDMQLALDLIEKRRNAPKRRRSKGTSRSKSGTRSGKGSARTAKRAG</sequence>
<comment type="caution">
    <text evidence="12">The sequence shown here is derived from an EMBL/GenBank/DDBJ whole genome shotgun (WGS) entry which is preliminary data.</text>
</comment>
<evidence type="ECO:0000256" key="6">
    <source>
        <dbReference type="ARBA" id="ARBA00023125"/>
    </source>
</evidence>
<dbReference type="InterPro" id="IPR025589">
    <property type="entry name" value="Toprim_C_rpt"/>
</dbReference>
<feature type="site" description="Interaction with DNA" evidence="8">
    <location>
        <position position="155"/>
    </location>
</feature>
<dbReference type="InterPro" id="IPR013497">
    <property type="entry name" value="Topo_IA_cen"/>
</dbReference>